<gene>
    <name evidence="2" type="ORF">MJG50_15495</name>
</gene>
<reference evidence="2" key="1">
    <citation type="submission" date="2022-02" db="EMBL/GenBank/DDBJ databases">
        <title>Fredinandcohnia quinoae sp. nov. isolated from Chenopodium quinoa seeds.</title>
        <authorList>
            <person name="Saati-Santamaria Z."/>
            <person name="Flores-Felix J.D."/>
            <person name="Igual J.M."/>
            <person name="Velazquez E."/>
            <person name="Garcia-Fraile P."/>
            <person name="Martinez-Molina E."/>
        </authorList>
    </citation>
    <scope>NUCLEOTIDE SEQUENCE</scope>
    <source>
        <strain evidence="2">SECRCQ15</strain>
    </source>
</reference>
<feature type="transmembrane region" description="Helical" evidence="1">
    <location>
        <begin position="61"/>
        <end position="81"/>
    </location>
</feature>
<feature type="transmembrane region" description="Helical" evidence="1">
    <location>
        <begin position="136"/>
        <end position="161"/>
    </location>
</feature>
<dbReference type="AlphaFoldDB" id="A0AAW5E9Q7"/>
<dbReference type="PANTHER" id="PTHR37305:SF1">
    <property type="entry name" value="MEMBRANE PROTEIN"/>
    <property type="match status" value="1"/>
</dbReference>
<keyword evidence="1" id="KW-0812">Transmembrane</keyword>
<keyword evidence="3" id="KW-1185">Reference proteome</keyword>
<name>A0AAW5E9Q7_9BACI</name>
<dbReference type="Pfam" id="PF12730">
    <property type="entry name" value="ABC2_membrane_4"/>
    <property type="match status" value="1"/>
</dbReference>
<protein>
    <submittedName>
        <fullName evidence="2">ABC transporter permease</fullName>
    </submittedName>
</protein>
<comment type="caution">
    <text evidence="2">The sequence shown here is derived from an EMBL/GenBank/DDBJ whole genome shotgun (WGS) entry which is preliminary data.</text>
</comment>
<proteinExistence type="predicted"/>
<feature type="transmembrane region" description="Helical" evidence="1">
    <location>
        <begin position="221"/>
        <end position="243"/>
    </location>
</feature>
<feature type="transmembrane region" description="Helical" evidence="1">
    <location>
        <begin position="18"/>
        <end position="38"/>
    </location>
</feature>
<evidence type="ECO:0000313" key="3">
    <source>
        <dbReference type="Proteomes" id="UP001431131"/>
    </source>
</evidence>
<dbReference type="Proteomes" id="UP001431131">
    <property type="component" value="Unassembled WGS sequence"/>
</dbReference>
<evidence type="ECO:0000313" key="2">
    <source>
        <dbReference type="EMBL" id="MCH1626742.1"/>
    </source>
</evidence>
<keyword evidence="1" id="KW-1133">Transmembrane helix</keyword>
<dbReference type="PANTHER" id="PTHR37305">
    <property type="entry name" value="INTEGRAL MEMBRANE PROTEIN-RELATED"/>
    <property type="match status" value="1"/>
</dbReference>
<dbReference type="RefSeq" id="WP_240256661.1">
    <property type="nucleotide sequence ID" value="NZ_JAKTTI010000027.1"/>
</dbReference>
<sequence length="249" mass="27810">MDNLIKAEWFKLKKDRSLWTLIIILLAVSLSYPLLIVFDEGAGVIKVNDFYRNTILEGNNYVIRLVPCILAGFFISSEYSIGTMKSIVASGNSRVRLYMAKLIVYCISSILISLIFPIIFTGAISVFLHFNGMPGIRYFAGTIGLTILYTIAFASMMALFATIFTDSGKAIGFMLIFFIIFDSVLNLLSSVSPVFEIIYNYSVFKLFLDIGNIDIVHGAELIKLVITPIVTFIAFGILGSILFRKKEIK</sequence>
<accession>A0AAW5E9Q7</accession>
<feature type="transmembrane region" description="Helical" evidence="1">
    <location>
        <begin position="173"/>
        <end position="201"/>
    </location>
</feature>
<keyword evidence="1" id="KW-0472">Membrane</keyword>
<organism evidence="2 3">
    <name type="scientific">Fredinandcohnia quinoae</name>
    <dbReference type="NCBI Taxonomy" id="2918902"/>
    <lineage>
        <taxon>Bacteria</taxon>
        <taxon>Bacillati</taxon>
        <taxon>Bacillota</taxon>
        <taxon>Bacilli</taxon>
        <taxon>Bacillales</taxon>
        <taxon>Bacillaceae</taxon>
        <taxon>Fredinandcohnia</taxon>
    </lineage>
</organism>
<feature type="transmembrane region" description="Helical" evidence="1">
    <location>
        <begin position="102"/>
        <end position="130"/>
    </location>
</feature>
<dbReference type="EMBL" id="JAKTTI010000027">
    <property type="protein sequence ID" value="MCH1626742.1"/>
    <property type="molecule type" value="Genomic_DNA"/>
</dbReference>
<evidence type="ECO:0000256" key="1">
    <source>
        <dbReference type="SAM" id="Phobius"/>
    </source>
</evidence>